<feature type="transmembrane region" description="Helical" evidence="1">
    <location>
        <begin position="37"/>
        <end position="57"/>
    </location>
</feature>
<dbReference type="GO" id="GO:0016020">
    <property type="term" value="C:membrane"/>
    <property type="evidence" value="ECO:0007669"/>
    <property type="project" value="InterPro"/>
</dbReference>
<feature type="transmembrane region" description="Helical" evidence="1">
    <location>
        <begin position="12"/>
        <end position="30"/>
    </location>
</feature>
<dbReference type="PANTHER" id="PTHR37692">
    <property type="entry name" value="HYPOTHETICAL MEMBRANE SPANNING PROTEIN"/>
    <property type="match status" value="1"/>
</dbReference>
<sequence length="144" mass="16593">MTVYDLPKLYTIFNACALLHIILGLVLIKMSRQKGHIVCMTIALLFSTAFLGCYLYYHYTVGHVQFAGTGLSRPIYFTILFTHIPLAVVNVVLIIMTVIPALRRRFDKHRRMAKYSVPIWLYVSVTGIIIYLMCYVWYGPPIRS</sequence>
<dbReference type="InterPro" id="IPR007352">
    <property type="entry name" value="DUF420"/>
</dbReference>
<dbReference type="AlphaFoldDB" id="A0A4R7SP70"/>
<dbReference type="GO" id="GO:0022904">
    <property type="term" value="P:respiratory electron transport chain"/>
    <property type="evidence" value="ECO:0007669"/>
    <property type="project" value="InterPro"/>
</dbReference>
<feature type="transmembrane region" description="Helical" evidence="1">
    <location>
        <begin position="77"/>
        <end position="99"/>
    </location>
</feature>
<keyword evidence="3" id="KW-1185">Reference proteome</keyword>
<feature type="transmembrane region" description="Helical" evidence="1">
    <location>
        <begin position="119"/>
        <end position="138"/>
    </location>
</feature>
<keyword evidence="1" id="KW-0812">Transmembrane</keyword>
<accession>A0A4R7SP70</accession>
<protein>
    <submittedName>
        <fullName evidence="2">Putative membrane protein</fullName>
    </submittedName>
</protein>
<keyword evidence="1" id="KW-0472">Membrane</keyword>
<dbReference type="GO" id="GO:0004129">
    <property type="term" value="F:cytochrome-c oxidase activity"/>
    <property type="evidence" value="ECO:0007669"/>
    <property type="project" value="InterPro"/>
</dbReference>
<gene>
    <name evidence="2" type="ORF">EI77_00292</name>
</gene>
<evidence type="ECO:0000256" key="1">
    <source>
        <dbReference type="SAM" id="Phobius"/>
    </source>
</evidence>
<evidence type="ECO:0000313" key="3">
    <source>
        <dbReference type="Proteomes" id="UP000295662"/>
    </source>
</evidence>
<dbReference type="OrthoDB" id="9811380at2"/>
<dbReference type="Pfam" id="PF04238">
    <property type="entry name" value="DUF420"/>
    <property type="match status" value="1"/>
</dbReference>
<dbReference type="Gene3D" id="1.20.120.80">
    <property type="entry name" value="Cytochrome c oxidase, subunit III, four-helix bundle"/>
    <property type="match status" value="1"/>
</dbReference>
<comment type="caution">
    <text evidence="2">The sequence shown here is derived from an EMBL/GenBank/DDBJ whole genome shotgun (WGS) entry which is preliminary data.</text>
</comment>
<proteinExistence type="predicted"/>
<dbReference type="InterPro" id="IPR013833">
    <property type="entry name" value="Cyt_c_oxidase_su3_a-hlx"/>
</dbReference>
<evidence type="ECO:0000313" key="2">
    <source>
        <dbReference type="EMBL" id="TDU80990.1"/>
    </source>
</evidence>
<dbReference type="EMBL" id="SOCA01000001">
    <property type="protein sequence ID" value="TDU80990.1"/>
    <property type="molecule type" value="Genomic_DNA"/>
</dbReference>
<dbReference type="RefSeq" id="WP_133792978.1">
    <property type="nucleotide sequence ID" value="NZ_SOCA01000001.1"/>
</dbReference>
<reference evidence="2 3" key="1">
    <citation type="submission" date="2019-03" db="EMBL/GenBank/DDBJ databases">
        <title>Genomic Encyclopedia of Archaeal and Bacterial Type Strains, Phase II (KMG-II): from individual species to whole genera.</title>
        <authorList>
            <person name="Goeker M."/>
        </authorList>
    </citation>
    <scope>NUCLEOTIDE SEQUENCE [LARGE SCALE GENOMIC DNA]</scope>
    <source>
        <strain evidence="2 3">ATCC 25309</strain>
    </source>
</reference>
<organism evidence="2 3">
    <name type="scientific">Prosthecobacter fusiformis</name>
    <dbReference type="NCBI Taxonomy" id="48464"/>
    <lineage>
        <taxon>Bacteria</taxon>
        <taxon>Pseudomonadati</taxon>
        <taxon>Verrucomicrobiota</taxon>
        <taxon>Verrucomicrobiia</taxon>
        <taxon>Verrucomicrobiales</taxon>
        <taxon>Verrucomicrobiaceae</taxon>
        <taxon>Prosthecobacter</taxon>
    </lineage>
</organism>
<keyword evidence="1" id="KW-1133">Transmembrane helix</keyword>
<name>A0A4R7SP70_9BACT</name>
<dbReference type="Proteomes" id="UP000295662">
    <property type="component" value="Unassembled WGS sequence"/>
</dbReference>
<dbReference type="PANTHER" id="PTHR37692:SF1">
    <property type="entry name" value="DUF420 DOMAIN-CONTAINING PROTEIN"/>
    <property type="match status" value="1"/>
</dbReference>